<dbReference type="Pfam" id="PF04955">
    <property type="entry name" value="HupE_UreJ"/>
    <property type="match status" value="1"/>
</dbReference>
<dbReference type="InterPro" id="IPR007038">
    <property type="entry name" value="HupE_UreJ"/>
</dbReference>
<accession>A0ABU6JBX2</accession>
<feature type="transmembrane region" description="Helical" evidence="1">
    <location>
        <begin position="70"/>
        <end position="88"/>
    </location>
</feature>
<reference evidence="3 4" key="1">
    <citation type="submission" date="2023-10" db="EMBL/GenBank/DDBJ databases">
        <title>Noviherbaspirillum sp. CPCC 100848 genome assembly.</title>
        <authorList>
            <person name="Li X.Y."/>
            <person name="Fang X.M."/>
        </authorList>
    </citation>
    <scope>NUCLEOTIDE SEQUENCE [LARGE SCALE GENOMIC DNA]</scope>
    <source>
        <strain evidence="3 4">CPCC 100848</strain>
    </source>
</reference>
<dbReference type="PIRSF" id="PIRSF016919">
    <property type="entry name" value="HupE_UreJ"/>
    <property type="match status" value="1"/>
</dbReference>
<dbReference type="EMBL" id="JAWIIV010000016">
    <property type="protein sequence ID" value="MEC4721144.1"/>
    <property type="molecule type" value="Genomic_DNA"/>
</dbReference>
<protein>
    <submittedName>
        <fullName evidence="3">HupE/UreJ family protein</fullName>
    </submittedName>
</protein>
<keyword evidence="2" id="KW-0732">Signal</keyword>
<keyword evidence="1" id="KW-0812">Transmembrane</keyword>
<dbReference type="RefSeq" id="WP_326507852.1">
    <property type="nucleotide sequence ID" value="NZ_JAWIIV010000016.1"/>
</dbReference>
<evidence type="ECO:0000256" key="1">
    <source>
        <dbReference type="SAM" id="Phobius"/>
    </source>
</evidence>
<feature type="transmembrane region" description="Helical" evidence="1">
    <location>
        <begin position="121"/>
        <end position="138"/>
    </location>
</feature>
<gene>
    <name evidence="3" type="ORF">RY831_18425</name>
</gene>
<feature type="transmembrane region" description="Helical" evidence="1">
    <location>
        <begin position="150"/>
        <end position="171"/>
    </location>
</feature>
<comment type="caution">
    <text evidence="3">The sequence shown here is derived from an EMBL/GenBank/DDBJ whole genome shotgun (WGS) entry which is preliminary data.</text>
</comment>
<evidence type="ECO:0000313" key="3">
    <source>
        <dbReference type="EMBL" id="MEC4721144.1"/>
    </source>
</evidence>
<keyword evidence="4" id="KW-1185">Reference proteome</keyword>
<evidence type="ECO:0000256" key="2">
    <source>
        <dbReference type="SAM" id="SignalP"/>
    </source>
</evidence>
<feature type="transmembrane region" description="Helical" evidence="1">
    <location>
        <begin position="44"/>
        <end position="63"/>
    </location>
</feature>
<feature type="transmembrane region" description="Helical" evidence="1">
    <location>
        <begin position="94"/>
        <end position="114"/>
    </location>
</feature>
<name>A0ABU6JBX2_9BURK</name>
<feature type="signal peptide" evidence="2">
    <location>
        <begin position="1"/>
        <end position="28"/>
    </location>
</feature>
<organism evidence="3 4">
    <name type="scientific">Noviherbaspirillum album</name>
    <dbReference type="NCBI Taxonomy" id="3080276"/>
    <lineage>
        <taxon>Bacteria</taxon>
        <taxon>Pseudomonadati</taxon>
        <taxon>Pseudomonadota</taxon>
        <taxon>Betaproteobacteria</taxon>
        <taxon>Burkholderiales</taxon>
        <taxon>Oxalobacteraceae</taxon>
        <taxon>Noviherbaspirillum</taxon>
    </lineage>
</organism>
<proteinExistence type="predicted"/>
<keyword evidence="1" id="KW-0472">Membrane</keyword>
<evidence type="ECO:0000313" key="4">
    <source>
        <dbReference type="Proteomes" id="UP001352263"/>
    </source>
</evidence>
<dbReference type="Proteomes" id="UP001352263">
    <property type="component" value="Unassembled WGS sequence"/>
</dbReference>
<keyword evidence="1" id="KW-1133">Transmembrane helix</keyword>
<feature type="transmembrane region" description="Helical" evidence="1">
    <location>
        <begin position="183"/>
        <end position="201"/>
    </location>
</feature>
<feature type="chain" id="PRO_5047534822" evidence="2">
    <location>
        <begin position="29"/>
        <end position="202"/>
    </location>
</feature>
<sequence>MQASAPRKTAAALTIALLAGLCAAPAFAHPGEHHAVASFSLGFLHPILGWDHLLAMLAVGLWASQQPRRVAWVMPLAFPAMMALGALVGLQGGALPWMETGIAASVAVLGLLIAFAVRMPLAGGAAIIALFGLVHGVAHGIEAPAGGTLLGYGAGFIAATVMLHLAGLLAGMWATRPAASGRVLRAAGAVVASAGFSLLAFI</sequence>